<dbReference type="EMBL" id="CM047592">
    <property type="protein sequence ID" value="KAI9917611.1"/>
    <property type="molecule type" value="Genomic_DNA"/>
</dbReference>
<proteinExistence type="predicted"/>
<evidence type="ECO:0000313" key="1">
    <source>
        <dbReference type="EMBL" id="KAI9917611.1"/>
    </source>
</evidence>
<reference evidence="1 2" key="1">
    <citation type="journal article" date="2022" name="bioRxiv">
        <title>The genome of the oomycete Peronosclerospora sorghi, a cosmopolitan pathogen of maize and sorghum, is inflated with dispersed pseudogenes.</title>
        <authorList>
            <person name="Fletcher K."/>
            <person name="Martin F."/>
            <person name="Isakeit T."/>
            <person name="Cavanaugh K."/>
            <person name="Magill C."/>
            <person name="Michelmore R."/>
        </authorList>
    </citation>
    <scope>NUCLEOTIDE SEQUENCE [LARGE SCALE GENOMIC DNA]</scope>
    <source>
        <strain evidence="1">P6</strain>
    </source>
</reference>
<name>A0ACC0WHT4_9STRA</name>
<organism evidence="1 2">
    <name type="scientific">Peronosclerospora sorghi</name>
    <dbReference type="NCBI Taxonomy" id="230839"/>
    <lineage>
        <taxon>Eukaryota</taxon>
        <taxon>Sar</taxon>
        <taxon>Stramenopiles</taxon>
        <taxon>Oomycota</taxon>
        <taxon>Peronosporomycetes</taxon>
        <taxon>Peronosporales</taxon>
        <taxon>Peronosporaceae</taxon>
        <taxon>Peronosclerospora</taxon>
    </lineage>
</organism>
<protein>
    <submittedName>
        <fullName evidence="1">Uncharacterized protein</fullName>
    </submittedName>
</protein>
<keyword evidence="2" id="KW-1185">Reference proteome</keyword>
<accession>A0ACC0WHT4</accession>
<sequence>MKALIGENPAVQPLLIDDSMAAPAISNDEDEEAIGEVDVHHDETQLGDEMVESVCLCWERRTKDKCKAPPSLQNARIQSRQNFATALKEAAQEKALAIWEADDKRLQWEKEKWEDEKRER</sequence>
<gene>
    <name evidence="1" type="ORF">PsorP6_013146</name>
</gene>
<dbReference type="Proteomes" id="UP001163321">
    <property type="component" value="Chromosome 13"/>
</dbReference>
<evidence type="ECO:0000313" key="2">
    <source>
        <dbReference type="Proteomes" id="UP001163321"/>
    </source>
</evidence>
<comment type="caution">
    <text evidence="1">The sequence shown here is derived from an EMBL/GenBank/DDBJ whole genome shotgun (WGS) entry which is preliminary data.</text>
</comment>